<dbReference type="AlphaFoldDB" id="A0AA86SFX3"/>
<keyword evidence="8 10" id="KW-0472">Membrane</keyword>
<evidence type="ECO:0000256" key="2">
    <source>
        <dbReference type="ARBA" id="ARBA00010992"/>
    </source>
</evidence>
<dbReference type="InterPro" id="IPR005828">
    <property type="entry name" value="MFS_sugar_transport-like"/>
</dbReference>
<protein>
    <recommendedName>
        <fullName evidence="11">Major facilitator superfamily (MFS) profile domain-containing protein</fullName>
    </recommendedName>
</protein>
<keyword evidence="5 10" id="KW-0812">Transmembrane</keyword>
<dbReference type="Gene3D" id="1.20.1250.20">
    <property type="entry name" value="MFS general substrate transporter like domains"/>
    <property type="match status" value="1"/>
</dbReference>
<evidence type="ECO:0000313" key="12">
    <source>
        <dbReference type="EMBL" id="CAJ1951689.1"/>
    </source>
</evidence>
<dbReference type="InterPro" id="IPR005829">
    <property type="entry name" value="Sugar_transporter_CS"/>
</dbReference>
<dbReference type="CDD" id="cd17361">
    <property type="entry name" value="MFS_STP"/>
    <property type="match status" value="1"/>
</dbReference>
<dbReference type="Gramene" id="rna-AYBTSS11_LOCUS14909">
    <property type="protein sequence ID" value="CAJ1951689.1"/>
    <property type="gene ID" value="gene-AYBTSS11_LOCUS14909"/>
</dbReference>
<feature type="domain" description="Major facilitator superfamily (MFS) profile" evidence="11">
    <location>
        <begin position="28"/>
        <end position="477"/>
    </location>
</feature>
<dbReference type="InterPro" id="IPR040911">
    <property type="entry name" value="Exostosin_GT47"/>
</dbReference>
<dbReference type="PROSITE" id="PS00216">
    <property type="entry name" value="SUGAR_TRANSPORT_1"/>
    <property type="match status" value="1"/>
</dbReference>
<dbReference type="Pfam" id="PF03016">
    <property type="entry name" value="Exostosin_GT47"/>
    <property type="match status" value="1"/>
</dbReference>
<feature type="transmembrane region" description="Helical" evidence="10">
    <location>
        <begin position="202"/>
        <end position="223"/>
    </location>
</feature>
<feature type="transmembrane region" description="Helical" evidence="10">
    <location>
        <begin position="422"/>
        <end position="444"/>
    </location>
</feature>
<feature type="transmembrane region" description="Helical" evidence="10">
    <location>
        <begin position="21"/>
        <end position="41"/>
    </location>
</feature>
<dbReference type="InterPro" id="IPR036259">
    <property type="entry name" value="MFS_trans_sf"/>
</dbReference>
<feature type="transmembrane region" description="Helical" evidence="10">
    <location>
        <begin position="323"/>
        <end position="344"/>
    </location>
</feature>
<evidence type="ECO:0000256" key="5">
    <source>
        <dbReference type="ARBA" id="ARBA00022692"/>
    </source>
</evidence>
<comment type="similarity">
    <text evidence="2">Belongs to the major facilitator superfamily. Sugar transporter (TC 2.A.1.1) family.</text>
</comment>
<dbReference type="SUPFAM" id="SSF103473">
    <property type="entry name" value="MFS general substrate transporter"/>
    <property type="match status" value="1"/>
</dbReference>
<reference evidence="12" key="1">
    <citation type="submission" date="2023-10" db="EMBL/GenBank/DDBJ databases">
        <authorList>
            <person name="Domelevo Entfellner J.-B."/>
        </authorList>
    </citation>
    <scope>NUCLEOTIDE SEQUENCE</scope>
</reference>
<feature type="transmembrane region" description="Helical" evidence="10">
    <location>
        <begin position="114"/>
        <end position="133"/>
    </location>
</feature>
<keyword evidence="7 10" id="KW-1133">Transmembrane helix</keyword>
<dbReference type="PROSITE" id="PS50850">
    <property type="entry name" value="MFS"/>
    <property type="match status" value="1"/>
</dbReference>
<evidence type="ECO:0000256" key="4">
    <source>
        <dbReference type="ARBA" id="ARBA00022597"/>
    </source>
</evidence>
<dbReference type="InterPro" id="IPR003663">
    <property type="entry name" value="Sugar/inositol_transpt"/>
</dbReference>
<dbReference type="Pfam" id="PF00083">
    <property type="entry name" value="Sugar_tr"/>
    <property type="match status" value="1"/>
</dbReference>
<feature type="transmembrane region" description="Helical" evidence="10">
    <location>
        <begin position="381"/>
        <end position="401"/>
    </location>
</feature>
<feature type="transmembrane region" description="Helical" evidence="10">
    <location>
        <begin position="139"/>
        <end position="160"/>
    </location>
</feature>
<dbReference type="PRINTS" id="PR00171">
    <property type="entry name" value="SUGRTRNSPORT"/>
</dbReference>
<evidence type="ECO:0000259" key="11">
    <source>
        <dbReference type="PROSITE" id="PS50850"/>
    </source>
</evidence>
<dbReference type="FunFam" id="1.20.1250.20:FF:000002">
    <property type="entry name" value="Sugar transport protein 13"/>
    <property type="match status" value="1"/>
</dbReference>
<evidence type="ECO:0000313" key="13">
    <source>
        <dbReference type="Proteomes" id="UP001189624"/>
    </source>
</evidence>
<evidence type="ECO:0000256" key="7">
    <source>
        <dbReference type="ARBA" id="ARBA00022989"/>
    </source>
</evidence>
<evidence type="ECO:0000256" key="3">
    <source>
        <dbReference type="ARBA" id="ARBA00022448"/>
    </source>
</evidence>
<organism evidence="12 13">
    <name type="scientific">Sphenostylis stenocarpa</name>
    <dbReference type="NCBI Taxonomy" id="92480"/>
    <lineage>
        <taxon>Eukaryota</taxon>
        <taxon>Viridiplantae</taxon>
        <taxon>Streptophyta</taxon>
        <taxon>Embryophyta</taxon>
        <taxon>Tracheophyta</taxon>
        <taxon>Spermatophyta</taxon>
        <taxon>Magnoliopsida</taxon>
        <taxon>eudicotyledons</taxon>
        <taxon>Gunneridae</taxon>
        <taxon>Pentapetalae</taxon>
        <taxon>rosids</taxon>
        <taxon>fabids</taxon>
        <taxon>Fabales</taxon>
        <taxon>Fabaceae</taxon>
        <taxon>Papilionoideae</taxon>
        <taxon>50 kb inversion clade</taxon>
        <taxon>NPAAA clade</taxon>
        <taxon>indigoferoid/millettioid clade</taxon>
        <taxon>Phaseoleae</taxon>
        <taxon>Sphenostylis</taxon>
    </lineage>
</organism>
<feature type="transmembrane region" description="Helical" evidence="10">
    <location>
        <begin position="83"/>
        <end position="102"/>
    </location>
</feature>
<evidence type="ECO:0000256" key="9">
    <source>
        <dbReference type="SAM" id="MobiDB-lite"/>
    </source>
</evidence>
<name>A0AA86SFX3_9FABA</name>
<keyword evidence="13" id="KW-1185">Reference proteome</keyword>
<proteinExistence type="inferred from homology"/>
<feature type="transmembrane region" description="Helical" evidence="10">
    <location>
        <begin position="356"/>
        <end position="375"/>
    </location>
</feature>
<dbReference type="NCBIfam" id="TIGR00879">
    <property type="entry name" value="SP"/>
    <property type="match status" value="1"/>
</dbReference>
<evidence type="ECO:0000256" key="10">
    <source>
        <dbReference type="SAM" id="Phobius"/>
    </source>
</evidence>
<dbReference type="GO" id="GO:0016020">
    <property type="term" value="C:membrane"/>
    <property type="evidence" value="ECO:0007669"/>
    <property type="project" value="UniProtKB-SubCell"/>
</dbReference>
<dbReference type="PROSITE" id="PS00217">
    <property type="entry name" value="SUGAR_TRANSPORT_2"/>
    <property type="match status" value="1"/>
</dbReference>
<feature type="region of interest" description="Disordered" evidence="9">
    <location>
        <begin position="762"/>
        <end position="796"/>
    </location>
</feature>
<feature type="transmembrane region" description="Helical" evidence="10">
    <location>
        <begin position="450"/>
        <end position="473"/>
    </location>
</feature>
<dbReference type="GO" id="GO:0015145">
    <property type="term" value="F:monosaccharide transmembrane transporter activity"/>
    <property type="evidence" value="ECO:0007669"/>
    <property type="project" value="InterPro"/>
</dbReference>
<sequence>MAGGAFSGGTLQRADRYEYRITGFFIFSCIVGALGGSLFGYDLGVSGGVTSMDDFLIEFFPKVYEKKQTHLAETDYCKYDDQILTLFTSSLYIAALLSTFGASSVTKNKGRKASILAGSVSFFIGAILNASAMNIEMLIIGRILLGVGIGFGNQAVPLYLSEMAPAKVRGVVNQLFQLTTCLGILVANLVNYGTEKLHPWGWRLSLGLATFPAILMFIGGCLCPETPNSLVEQGRTQEGRLVLEKVRGTPNVDAEFDDLIEASREAKSIKNPFQNLLLRRNRPQLIIGALAIPAFQQLTGNNSILFYAPVIFQTLGFSSGASLYSSVITSVALVIATLISMAFVDKFGRRAFFLEAGIEMIICMVAMAIVLAVEFGKGKELSLGISIILVIVIFIFVLAYGRSWGPLSWLVPSELFPLEIRSAGQSLVVCVNMLFTAIVAQFFLVSLCHLKYGIFLLFAALIILMSCFVFFFLPETKQVPIEEIYLLFEKHWFWKRVLREGNHGSGSNTSFLTFSVMTKRRRSFISNSGNNVVICSSKAILYSAAFDQHYALQLTEKLLKNGMALRKCSLIFPFPCFGVKGFLHEVGIYVVAMKLRHVAIRRSLIVGVFVVVILVIQCCWTTYYSLLDADGSSEAFPAEVSISGNSEIVGVYRSTGNNVMVNVTFASHSSEYASEKEADLESDRGINSREGHMPNESLNVGSHEDAINSFTQRNGEMDNKHNIQQHNVQFASQGIPSEGIKIVAADLGTSDMLLVEKQLSNGSRLQSVETESQQLKSPLSMSNSEPKMDTSSTRSTLVWPTSTTQMSYLFQSFNSASMRPRWSSRPDRELLSATREIENARIISNSLELYAPVFLNVSKFSRSYELMERKLKVFIYKEGAKPIFHQPKMRGIYASEGWFMKLMEGNKRFIVKDPRKAHLFYLPFSSQILRVTLPNQKQMEHYLEKYVELIAGRYRFWNRTDGADHFLVACHDWASKITRKPMKGCIRSLCNSNVAKGFQIGKDTTLPVTYIHSVMNPLRGFVGKPPSERSILAFFAGSMHGYLRPILLKHWENKEPDMKIFGPMPRDLEGKKLYMEYMNSSKYCICARGYEVHTPRIIEAIFSECVPVIISDNYVPPLFEVLKWEAFSVFVRERDVPSLRNILLSIPEDKYLALHLGVQKVQQHFLWHKVPVKYDLFHMILHAIWNNRLSHFRPR</sequence>
<comment type="subcellular location">
    <subcellularLocation>
        <location evidence="1">Membrane</location>
        <topology evidence="1">Multi-pass membrane protein</topology>
    </subcellularLocation>
</comment>
<dbReference type="PANTHER" id="PTHR23500:SF14">
    <property type="entry name" value="SUGAR TRANSPORT PROTEIN 14"/>
    <property type="match status" value="1"/>
</dbReference>
<evidence type="ECO:0000256" key="8">
    <source>
        <dbReference type="ARBA" id="ARBA00023136"/>
    </source>
</evidence>
<dbReference type="InterPro" id="IPR020846">
    <property type="entry name" value="MFS_dom"/>
</dbReference>
<dbReference type="PANTHER" id="PTHR23500">
    <property type="entry name" value="SOLUTE CARRIER FAMILY 2, FACILITATED GLUCOSE TRANSPORTER"/>
    <property type="match status" value="1"/>
</dbReference>
<evidence type="ECO:0000256" key="1">
    <source>
        <dbReference type="ARBA" id="ARBA00004141"/>
    </source>
</evidence>
<feature type="transmembrane region" description="Helical" evidence="10">
    <location>
        <begin position="172"/>
        <end position="190"/>
    </location>
</feature>
<dbReference type="EMBL" id="OY731401">
    <property type="protein sequence ID" value="CAJ1951689.1"/>
    <property type="molecule type" value="Genomic_DNA"/>
</dbReference>
<dbReference type="Proteomes" id="UP001189624">
    <property type="component" value="Chromosome 4"/>
</dbReference>
<dbReference type="GO" id="GO:0015293">
    <property type="term" value="F:symporter activity"/>
    <property type="evidence" value="ECO:0007669"/>
    <property type="project" value="UniProtKB-KW"/>
</dbReference>
<keyword evidence="3" id="KW-0813">Transport</keyword>
<feature type="transmembrane region" description="Helical" evidence="10">
    <location>
        <begin position="285"/>
        <end position="311"/>
    </location>
</feature>
<dbReference type="InterPro" id="IPR045262">
    <property type="entry name" value="STP/PLT_plant"/>
</dbReference>
<dbReference type="InterPro" id="IPR044778">
    <property type="entry name" value="MFS_STP/MST-like_plant"/>
</dbReference>
<keyword evidence="6" id="KW-0769">Symport</keyword>
<feature type="transmembrane region" description="Helical" evidence="10">
    <location>
        <begin position="603"/>
        <end position="626"/>
    </location>
</feature>
<gene>
    <name evidence="12" type="ORF">AYBTSS11_LOCUS14909</name>
</gene>
<accession>A0AA86SFX3</accession>
<keyword evidence="4" id="KW-0762">Sugar transport</keyword>
<evidence type="ECO:0000256" key="6">
    <source>
        <dbReference type="ARBA" id="ARBA00022847"/>
    </source>
</evidence>